<dbReference type="GO" id="GO:0005975">
    <property type="term" value="P:carbohydrate metabolic process"/>
    <property type="evidence" value="ECO:0007669"/>
    <property type="project" value="TreeGrafter"/>
</dbReference>
<dbReference type="EMBL" id="FQUC01000001">
    <property type="protein sequence ID" value="SHE44455.1"/>
    <property type="molecule type" value="Genomic_DNA"/>
</dbReference>
<dbReference type="Gene3D" id="3.40.50.1110">
    <property type="entry name" value="SGNH hydrolase"/>
    <property type="match status" value="1"/>
</dbReference>
<dbReference type="OrthoDB" id="9816001at2"/>
<dbReference type="AlphaFoldDB" id="A0A1M4TJ66"/>
<feature type="domain" description="Sialate O-acetylesterase" evidence="2">
    <location>
        <begin position="294"/>
        <end position="379"/>
    </location>
</feature>
<dbReference type="PANTHER" id="PTHR22901">
    <property type="entry name" value="SIALATE O-ACETYLESTERASE"/>
    <property type="match status" value="1"/>
</dbReference>
<dbReference type="InterPro" id="IPR039329">
    <property type="entry name" value="SIAE"/>
</dbReference>
<dbReference type="SUPFAM" id="SSF52266">
    <property type="entry name" value="SGNH hydrolase"/>
    <property type="match status" value="1"/>
</dbReference>
<dbReference type="PROSITE" id="PS51257">
    <property type="entry name" value="PROKAR_LIPOPROTEIN"/>
    <property type="match status" value="1"/>
</dbReference>
<accession>A0A1M4TJ66</accession>
<dbReference type="RefSeq" id="WP_062175430.1">
    <property type="nucleotide sequence ID" value="NZ_BBXL01000001.1"/>
</dbReference>
<keyword evidence="4" id="KW-1185">Reference proteome</keyword>
<keyword evidence="1" id="KW-0378">Hydrolase</keyword>
<evidence type="ECO:0000313" key="3">
    <source>
        <dbReference type="EMBL" id="SHE44455.1"/>
    </source>
</evidence>
<evidence type="ECO:0000313" key="4">
    <source>
        <dbReference type="Proteomes" id="UP000184480"/>
    </source>
</evidence>
<sequence>MNKIIRIGIVALMILACWNIRAEVKLPAIISDNMLLQQQTTVNIWGTANPDEVVTVKPSWDSKTYTVTTPVNGKWLVKIKTPKATKSQSIRITGDNTIDIQNVLIGEVWLCSGQSNMDFPVAKATGWRTGILNEEEEMQDADYPEIRLFHVAQKLSPEQELDDCEGSWMVCNRENLKDFSAVGFFFGRDLYNTLKVPVGLIQSTWGGTHAESWTKMQVMQNDPVYATLVKDFYAARDNYPADIKKYEEDKKAYDEAKAKGDNDIKAPKKPQGIDHNKALSTLWNGMIHPLLPYAIKGAIWYQGESNSVRANDYTHVFTQMINSWRKEWNRGDFPFYFVQIAPQYKQPPTIREAQLKTWKSVKNTGMVVITDVGDSTDIHPRNKKVPGIRLAKWALAKTYGQNIEYSGPVYKSMKVKGDKAILSFDYAGNGLTCQSNTLNGFVIAGSDRIFYPATAVIKGNTVEVSAVEVPEPVAVRYDWGKFFRASLFNTAELPASPFRTDNWIVTDK</sequence>
<name>A0A1M4TJ66_9BACT</name>
<dbReference type="InterPro" id="IPR036514">
    <property type="entry name" value="SGNH_hydro_sf"/>
</dbReference>
<dbReference type="PANTHER" id="PTHR22901:SF0">
    <property type="entry name" value="SIALATE O-ACETYLESTERASE"/>
    <property type="match status" value="1"/>
</dbReference>
<proteinExistence type="predicted"/>
<reference evidence="3" key="1">
    <citation type="submission" date="2016-11" db="EMBL/GenBank/DDBJ databases">
        <authorList>
            <person name="Jaros S."/>
            <person name="Januszkiewicz K."/>
            <person name="Wedrychowicz H."/>
        </authorList>
    </citation>
    <scope>NUCLEOTIDE SEQUENCE [LARGE SCALE GENOMIC DNA]</scope>
    <source>
        <strain evidence="3">DSM 27370</strain>
    </source>
</reference>
<dbReference type="STRING" id="1346286.SAMN05444362_101340"/>
<gene>
    <name evidence="3" type="ORF">SAMN05444362_101340</name>
</gene>
<evidence type="ECO:0000256" key="1">
    <source>
        <dbReference type="ARBA" id="ARBA00022801"/>
    </source>
</evidence>
<evidence type="ECO:0000259" key="2">
    <source>
        <dbReference type="Pfam" id="PF03629"/>
    </source>
</evidence>
<dbReference type="Proteomes" id="UP000184480">
    <property type="component" value="Unassembled WGS sequence"/>
</dbReference>
<dbReference type="InterPro" id="IPR005181">
    <property type="entry name" value="SASA"/>
</dbReference>
<feature type="domain" description="Sialate O-acetylesterase" evidence="2">
    <location>
        <begin position="107"/>
        <end position="236"/>
    </location>
</feature>
<organism evidence="3 4">
    <name type="scientific">Dysgonomonas macrotermitis</name>
    <dbReference type="NCBI Taxonomy" id="1346286"/>
    <lineage>
        <taxon>Bacteria</taxon>
        <taxon>Pseudomonadati</taxon>
        <taxon>Bacteroidota</taxon>
        <taxon>Bacteroidia</taxon>
        <taxon>Bacteroidales</taxon>
        <taxon>Dysgonomonadaceae</taxon>
        <taxon>Dysgonomonas</taxon>
    </lineage>
</organism>
<protein>
    <submittedName>
        <fullName evidence="3">Sialate O-acetylesterase</fullName>
    </submittedName>
</protein>
<dbReference type="GO" id="GO:0001681">
    <property type="term" value="F:sialate O-acetylesterase activity"/>
    <property type="evidence" value="ECO:0007669"/>
    <property type="project" value="InterPro"/>
</dbReference>
<dbReference type="Pfam" id="PF03629">
    <property type="entry name" value="SASA"/>
    <property type="match status" value="2"/>
</dbReference>